<gene>
    <name evidence="1" type="ORF">SAMN06272737_11859</name>
</gene>
<protein>
    <submittedName>
        <fullName evidence="1">Uncharacterized protein</fullName>
    </submittedName>
</protein>
<sequence>MDASFLEPVFAATGPFATVCADVTHTTENADTELDLRVRAVAERLTEQGAPEPVVEAVRSRLLESNEGGAAGTLKGRAVVVASDGSVVLDQALVDAPRREIAEWGPHPDVLPVLRQLPGRVPHVVVLIDRTGADITYVGAPGQIGEDTEEKTVQGETFHLRKVKVGGWAHDHWQNSAENQWEANAGQVAEEIASYARRLSPEFVLIAGDVRARNILADSAGDLWKDLVVTMDEGGRAAGADREPVARRADELVAEHEARACAEVLEQIQAAGAHGLSATGKEAVVDALRKGQVETLVLADDPGEDTLLVGNGPLELGVNQHDMDALGIHGEVVPTDRALLAAAVASSAGVVIVPRSAMPDEVPVAAVLRYTDASTSAS</sequence>
<dbReference type="OrthoDB" id="5179393at2"/>
<name>A0A238Y7X4_9ACTN</name>
<dbReference type="RefSeq" id="WP_089337555.1">
    <property type="nucleotide sequence ID" value="NZ_FZNO01000018.1"/>
</dbReference>
<accession>A0A238Y7X4</accession>
<dbReference type="InterPro" id="IPR040701">
    <property type="entry name" value="Bact_RF_family2"/>
</dbReference>
<organism evidence="1 2">
    <name type="scientific">Blastococcus mobilis</name>
    <dbReference type="NCBI Taxonomy" id="1938746"/>
    <lineage>
        <taxon>Bacteria</taxon>
        <taxon>Bacillati</taxon>
        <taxon>Actinomycetota</taxon>
        <taxon>Actinomycetes</taxon>
        <taxon>Geodermatophilales</taxon>
        <taxon>Geodermatophilaceae</taxon>
        <taxon>Blastococcus</taxon>
    </lineage>
</organism>
<dbReference type="Pfam" id="PF18844">
    <property type="entry name" value="baeRF_family2"/>
    <property type="match status" value="1"/>
</dbReference>
<dbReference type="EMBL" id="FZNO01000018">
    <property type="protein sequence ID" value="SNR67052.1"/>
    <property type="molecule type" value="Genomic_DNA"/>
</dbReference>
<keyword evidence="2" id="KW-1185">Reference proteome</keyword>
<dbReference type="AlphaFoldDB" id="A0A238Y7X4"/>
<evidence type="ECO:0000313" key="1">
    <source>
        <dbReference type="EMBL" id="SNR67052.1"/>
    </source>
</evidence>
<reference evidence="1 2" key="1">
    <citation type="submission" date="2017-06" db="EMBL/GenBank/DDBJ databases">
        <authorList>
            <person name="Kim H.J."/>
            <person name="Triplett B.A."/>
        </authorList>
    </citation>
    <scope>NUCLEOTIDE SEQUENCE [LARGE SCALE GENOMIC DNA]</scope>
    <source>
        <strain evidence="1 2">DSM 44272</strain>
    </source>
</reference>
<proteinExistence type="predicted"/>
<dbReference type="Proteomes" id="UP000198403">
    <property type="component" value="Unassembled WGS sequence"/>
</dbReference>
<evidence type="ECO:0000313" key="2">
    <source>
        <dbReference type="Proteomes" id="UP000198403"/>
    </source>
</evidence>